<keyword evidence="3" id="KW-1185">Reference proteome</keyword>
<protein>
    <submittedName>
        <fullName evidence="2">Uncharacterized protein</fullName>
    </submittedName>
</protein>
<dbReference type="Proteomes" id="UP000028545">
    <property type="component" value="Unassembled WGS sequence"/>
</dbReference>
<comment type="caution">
    <text evidence="2">The sequence shown here is derived from an EMBL/GenBank/DDBJ whole genome shotgun (WGS) entry which is preliminary data.</text>
</comment>
<evidence type="ECO:0000256" key="1">
    <source>
        <dbReference type="SAM" id="MobiDB-lite"/>
    </source>
</evidence>
<gene>
    <name evidence="2" type="ORF">SAPIO_CDS6826</name>
</gene>
<evidence type="ECO:0000313" key="3">
    <source>
        <dbReference type="Proteomes" id="UP000028545"/>
    </source>
</evidence>
<proteinExistence type="predicted"/>
<organism evidence="2 3">
    <name type="scientific">Pseudallescheria apiosperma</name>
    <name type="common">Scedosporium apiospermum</name>
    <dbReference type="NCBI Taxonomy" id="563466"/>
    <lineage>
        <taxon>Eukaryota</taxon>
        <taxon>Fungi</taxon>
        <taxon>Dikarya</taxon>
        <taxon>Ascomycota</taxon>
        <taxon>Pezizomycotina</taxon>
        <taxon>Sordariomycetes</taxon>
        <taxon>Hypocreomycetidae</taxon>
        <taxon>Microascales</taxon>
        <taxon>Microascaceae</taxon>
        <taxon>Scedosporium</taxon>
    </lineage>
</organism>
<accession>A0A084G2V5</accession>
<reference evidence="2 3" key="1">
    <citation type="journal article" date="2014" name="Genome Announc.">
        <title>Draft genome sequence of the pathogenic fungus Scedosporium apiospermum.</title>
        <authorList>
            <person name="Vandeputte P."/>
            <person name="Ghamrawi S."/>
            <person name="Rechenmann M."/>
            <person name="Iltis A."/>
            <person name="Giraud S."/>
            <person name="Fleury M."/>
            <person name="Thornton C."/>
            <person name="Delhaes L."/>
            <person name="Meyer W."/>
            <person name="Papon N."/>
            <person name="Bouchara J.P."/>
        </authorList>
    </citation>
    <scope>NUCLEOTIDE SEQUENCE [LARGE SCALE GENOMIC DNA]</scope>
    <source>
        <strain evidence="2 3">IHEM 14462</strain>
    </source>
</reference>
<dbReference type="AlphaFoldDB" id="A0A084G2V5"/>
<feature type="region of interest" description="Disordered" evidence="1">
    <location>
        <begin position="1"/>
        <end position="41"/>
    </location>
</feature>
<feature type="compositionally biased region" description="Low complexity" evidence="1">
    <location>
        <begin position="155"/>
        <end position="186"/>
    </location>
</feature>
<dbReference type="VEuPathDB" id="FungiDB:SAPIO_CDS6826"/>
<dbReference type="RefSeq" id="XP_016641466.1">
    <property type="nucleotide sequence ID" value="XM_016788829.1"/>
</dbReference>
<dbReference type="OMA" id="WGAIKKK"/>
<dbReference type="EMBL" id="JOWA01000108">
    <property type="protein sequence ID" value="KEZ41667.1"/>
    <property type="molecule type" value="Genomic_DNA"/>
</dbReference>
<evidence type="ECO:0000313" key="2">
    <source>
        <dbReference type="EMBL" id="KEZ41667.1"/>
    </source>
</evidence>
<feature type="compositionally biased region" description="Acidic residues" evidence="1">
    <location>
        <begin position="120"/>
        <end position="130"/>
    </location>
</feature>
<dbReference type="OrthoDB" id="5403747at2759"/>
<feature type="region of interest" description="Disordered" evidence="1">
    <location>
        <begin position="94"/>
        <end position="234"/>
    </location>
</feature>
<sequence length="234" mass="24111">MADNNASPSAAKPADIPSTPAAKPAGNASSQAVKPAAGPTPTQRELELIYLAFQSIKDASIDYTKFAELGGFTTVASGRASWCAIKRKYFKDAEGGASETTTPVKKTPTKGRKRKAAADTAEENAGEAEGEAATGSAKKATPRGRKRKTSPLEGKSTAASARKSAATKKAANQAAEVTATAETGGAFKDAKDDEKAENASKDDGKSVQDDEKSAEGDEKPAEDEADGETAQQDI</sequence>
<feature type="compositionally biased region" description="Basic and acidic residues" evidence="1">
    <location>
        <begin position="188"/>
        <end position="219"/>
    </location>
</feature>
<dbReference type="KEGG" id="sapo:SAPIO_CDS6826"/>
<name>A0A084G2V5_PSEDA</name>
<dbReference type="GeneID" id="27725898"/>
<dbReference type="HOGENOM" id="CLU_1185606_0_0_1"/>
<feature type="compositionally biased region" description="Basic residues" evidence="1">
    <location>
        <begin position="140"/>
        <end position="149"/>
    </location>
</feature>